<dbReference type="Gene3D" id="2.60.40.3800">
    <property type="match status" value="1"/>
</dbReference>
<dbReference type="SUPFAM" id="SSF52129">
    <property type="entry name" value="Caspase-like"/>
    <property type="match status" value="1"/>
</dbReference>
<protein>
    <recommendedName>
        <fullName evidence="2">Fibronectin type-III domain-containing protein</fullName>
    </recommendedName>
</protein>
<dbReference type="Proteomes" id="UP000886124">
    <property type="component" value="Unassembled WGS sequence"/>
</dbReference>
<feature type="non-terminal residue" evidence="3">
    <location>
        <position position="1"/>
    </location>
</feature>
<name>A0A7V5PQ38_CALAY</name>
<dbReference type="CDD" id="cd00063">
    <property type="entry name" value="FN3"/>
    <property type="match status" value="1"/>
</dbReference>
<proteinExistence type="predicted"/>
<dbReference type="Pfam" id="PF07705">
    <property type="entry name" value="CARDB"/>
    <property type="match status" value="1"/>
</dbReference>
<dbReference type="PROSITE" id="PS50853">
    <property type="entry name" value="FN3"/>
    <property type="match status" value="1"/>
</dbReference>
<dbReference type="GO" id="GO:0006508">
    <property type="term" value="P:proteolysis"/>
    <property type="evidence" value="ECO:0007669"/>
    <property type="project" value="InterPro"/>
</dbReference>
<dbReference type="InterPro" id="IPR001769">
    <property type="entry name" value="Gingipain"/>
</dbReference>
<dbReference type="Gene3D" id="3.40.50.1460">
    <property type="match status" value="1"/>
</dbReference>
<sequence length="989" mass="111163">SDQKTIRPDFSIYESSTPYPQTAVKFLGVQHFNGKPIAHFAVWPIQYVPSQKKLLFNRHLEIDYTTETAERQGVQPYLPSDQAVVTSLIRQQNTGNHIQTKFALPDPTDAIDPELLASGLIDRYVIITTDALKTSFEALADWKTQRGVPTVIRTLEWIRQNFNGVDDAERMRNFIRWSYHKRGTRYVLLGGDTEVIPTRMIFTGKFSFAADYYFADLDGSWNANQNDLFGQAKDEVESYPEVYVARIPVSNAQEVMRFTQKLFHYEKLDSLQNPDFPTNVLYFAANLQKVNDGRDLITKNIDPMINPSFKRTMLTQSANIGSDVNVALNALNQSYGLIFSEGHGIYYTYRPGAPGSDLYNYHLAELTTPDAGIWYMASCYTNDITKRCFGEDYILSQKGGGVSYIGNSSWEYPFSGVYLEKEFFNLAFNKGYYHLSEAHYLSRLPYLGYLNFEGPSRIIVFSTIVLGDPEMPVWTASVKNFKVNHQLATDRTKQLLEVNVTVDDSLHSPVEQAVVVLYKKGAIYKIQRTDALGTVKFDVTGINLTDVHLTVSKHNFRPWEDQIDLTPDNGFAARLTGFRFEQTQGNGNNQAEPGEQFNLYLTWENTGSIPIRQEAAITAKNQSPFYRLNNTNFYLENDLQPGDSVTVGPFQCTIGTNIPADTTLAIPVELTNLADQTVSEKIEFNVFVPRLIIARQSWETIVTGDSTSKGNEIRITPTIQNVGHGMATDIQAQLFSNDSLLEIVNGSLNMNALAPNENKSFDNAFVVRNRGNLEERQLQVIFHDHSGLQWTFPVEFKDPNPPSGLLFRTDNERGILLSWAPDSEAHILGYNIFRTENLQKPFTKITPQPVPLAGYFIDSQIQNGQTYYYTIQTVDSSGNASDFSDTLRAWSALPYQNGFPIRPNVKAIGSEVSGVTCFDFDGDGKKELIASGGNGQLHVYDDQGNLLFHTEGLQGDLTYPAVGNVVGNAQKEIVISSFKEGQDENNIYV</sequence>
<dbReference type="AlphaFoldDB" id="A0A7V5PQ38"/>
<reference evidence="3" key="1">
    <citation type="journal article" date="2020" name="mSystems">
        <title>Genome- and Community-Level Interaction Insights into Carbon Utilization and Element Cycling Functions of Hydrothermarchaeota in Hydrothermal Sediment.</title>
        <authorList>
            <person name="Zhou Z."/>
            <person name="Liu Y."/>
            <person name="Xu W."/>
            <person name="Pan J."/>
            <person name="Luo Z.H."/>
            <person name="Li M."/>
        </authorList>
    </citation>
    <scope>NUCLEOTIDE SEQUENCE [LARGE SCALE GENOMIC DNA]</scope>
    <source>
        <strain evidence="3">HyVt-527</strain>
    </source>
</reference>
<evidence type="ECO:0000313" key="3">
    <source>
        <dbReference type="EMBL" id="HHJ53161.1"/>
    </source>
</evidence>
<feature type="non-terminal residue" evidence="3">
    <location>
        <position position="989"/>
    </location>
</feature>
<feature type="domain" description="Fibronectin type-III" evidence="2">
    <location>
        <begin position="801"/>
        <end position="894"/>
    </location>
</feature>
<dbReference type="InterPro" id="IPR011635">
    <property type="entry name" value="CARDB"/>
</dbReference>
<dbReference type="InterPro" id="IPR003961">
    <property type="entry name" value="FN3_dom"/>
</dbReference>
<keyword evidence="1" id="KW-0732">Signal</keyword>
<accession>A0A7V5PQ38</accession>
<dbReference type="InterPro" id="IPR029031">
    <property type="entry name" value="Gingipain_N_sf"/>
</dbReference>
<dbReference type="InterPro" id="IPR013783">
    <property type="entry name" value="Ig-like_fold"/>
</dbReference>
<evidence type="ECO:0000259" key="2">
    <source>
        <dbReference type="PROSITE" id="PS50853"/>
    </source>
</evidence>
<dbReference type="SUPFAM" id="SSF49265">
    <property type="entry name" value="Fibronectin type III"/>
    <property type="match status" value="1"/>
</dbReference>
<dbReference type="InterPro" id="IPR029030">
    <property type="entry name" value="Caspase-like_dom_sf"/>
</dbReference>
<dbReference type="Gene3D" id="2.60.40.10">
    <property type="entry name" value="Immunoglobulins"/>
    <property type="match status" value="2"/>
</dbReference>
<dbReference type="Pfam" id="PF01364">
    <property type="entry name" value="Peptidase_C25"/>
    <property type="match status" value="1"/>
</dbReference>
<dbReference type="InterPro" id="IPR036116">
    <property type="entry name" value="FN3_sf"/>
</dbReference>
<organism evidence="3">
    <name type="scientific">Caldithrix abyssi</name>
    <dbReference type="NCBI Taxonomy" id="187145"/>
    <lineage>
        <taxon>Bacteria</taxon>
        <taxon>Pseudomonadati</taxon>
        <taxon>Calditrichota</taxon>
        <taxon>Calditrichia</taxon>
        <taxon>Calditrichales</taxon>
        <taxon>Calditrichaceae</taxon>
        <taxon>Caldithrix</taxon>
    </lineage>
</organism>
<gene>
    <name evidence="3" type="ORF">ENJ89_08200</name>
</gene>
<dbReference type="GO" id="GO:0008234">
    <property type="term" value="F:cysteine-type peptidase activity"/>
    <property type="evidence" value="ECO:0007669"/>
    <property type="project" value="InterPro"/>
</dbReference>
<evidence type="ECO:0000256" key="1">
    <source>
        <dbReference type="ARBA" id="ARBA00022729"/>
    </source>
</evidence>
<comment type="caution">
    <text evidence="3">The sequence shown here is derived from an EMBL/GenBank/DDBJ whole genome shotgun (WGS) entry which is preliminary data.</text>
</comment>
<dbReference type="EMBL" id="DROD01000525">
    <property type="protein sequence ID" value="HHJ53161.1"/>
    <property type="molecule type" value="Genomic_DNA"/>
</dbReference>
<dbReference type="InterPro" id="IPR038490">
    <property type="entry name" value="Gingipain_propep_sf"/>
</dbReference>
<dbReference type="Gene3D" id="3.40.50.10390">
    <property type="entry name" value="Gingipain r, domain 1"/>
    <property type="match status" value="1"/>
</dbReference>